<reference evidence="5" key="1">
    <citation type="submission" date="2019-11" db="EMBL/GenBank/DDBJ databases">
        <authorList>
            <person name="Li J."/>
        </authorList>
    </citation>
    <scope>NUCLEOTIDE SEQUENCE</scope>
    <source>
        <strain evidence="5">B6B</strain>
    </source>
</reference>
<dbReference type="InterPro" id="IPR013123">
    <property type="entry name" value="SpoU_subst-bd"/>
</dbReference>
<dbReference type="GO" id="GO:0006396">
    <property type="term" value="P:RNA processing"/>
    <property type="evidence" value="ECO:0007669"/>
    <property type="project" value="InterPro"/>
</dbReference>
<dbReference type="Gene3D" id="3.30.1330.30">
    <property type="match status" value="1"/>
</dbReference>
<keyword evidence="2 5" id="KW-0489">Methyltransferase</keyword>
<dbReference type="InterPro" id="IPR029028">
    <property type="entry name" value="Alpha/beta_knot_MTases"/>
</dbReference>
<evidence type="ECO:0000259" key="4">
    <source>
        <dbReference type="SMART" id="SM00967"/>
    </source>
</evidence>
<dbReference type="InterPro" id="IPR051259">
    <property type="entry name" value="rRNA_Methyltransferase"/>
</dbReference>
<evidence type="ECO:0000256" key="1">
    <source>
        <dbReference type="ARBA" id="ARBA00007228"/>
    </source>
</evidence>
<dbReference type="Pfam" id="PF00588">
    <property type="entry name" value="SpoU_methylase"/>
    <property type="match status" value="1"/>
</dbReference>
<dbReference type="Proteomes" id="UP000799092">
    <property type="component" value="Unassembled WGS sequence"/>
</dbReference>
<dbReference type="InterPro" id="IPR029064">
    <property type="entry name" value="Ribosomal_eL30-like_sf"/>
</dbReference>
<keyword evidence="6" id="KW-1185">Reference proteome</keyword>
<dbReference type="GO" id="GO:0003723">
    <property type="term" value="F:RNA binding"/>
    <property type="evidence" value="ECO:0007669"/>
    <property type="project" value="InterPro"/>
</dbReference>
<dbReference type="GO" id="GO:0008173">
    <property type="term" value="F:RNA methyltransferase activity"/>
    <property type="evidence" value="ECO:0007669"/>
    <property type="project" value="InterPro"/>
</dbReference>
<dbReference type="InterPro" id="IPR029026">
    <property type="entry name" value="tRNA_m1G_MTases_N"/>
</dbReference>
<dbReference type="OrthoDB" id="9794400at2"/>
<dbReference type="GO" id="GO:0005737">
    <property type="term" value="C:cytoplasm"/>
    <property type="evidence" value="ECO:0007669"/>
    <property type="project" value="UniProtKB-ARBA"/>
</dbReference>
<comment type="caution">
    <text evidence="5">The sequence shown here is derived from an EMBL/GenBank/DDBJ whole genome shotgun (WGS) entry which is preliminary data.</text>
</comment>
<dbReference type="GO" id="GO:0032259">
    <property type="term" value="P:methylation"/>
    <property type="evidence" value="ECO:0007669"/>
    <property type="project" value="UniProtKB-KW"/>
</dbReference>
<dbReference type="SUPFAM" id="SSF55315">
    <property type="entry name" value="L30e-like"/>
    <property type="match status" value="1"/>
</dbReference>
<name>A0A6A8DNT7_9BACI</name>
<dbReference type="AlphaFoldDB" id="A0A6A8DNT7"/>
<feature type="domain" description="RNA 2-O ribose methyltransferase substrate binding" evidence="4">
    <location>
        <begin position="29"/>
        <end position="96"/>
    </location>
</feature>
<dbReference type="InterPro" id="IPR053888">
    <property type="entry name" value="MRM3-like_sub_bind"/>
</dbReference>
<evidence type="ECO:0000313" key="5">
    <source>
        <dbReference type="EMBL" id="MRH42912.1"/>
    </source>
</evidence>
<evidence type="ECO:0000313" key="6">
    <source>
        <dbReference type="Proteomes" id="UP000799092"/>
    </source>
</evidence>
<dbReference type="SUPFAM" id="SSF75217">
    <property type="entry name" value="alpha/beta knot"/>
    <property type="match status" value="1"/>
</dbReference>
<proteinExistence type="inferred from homology"/>
<dbReference type="PANTHER" id="PTHR43191">
    <property type="entry name" value="RRNA METHYLTRANSFERASE 3"/>
    <property type="match status" value="1"/>
</dbReference>
<dbReference type="PANTHER" id="PTHR43191:SF2">
    <property type="entry name" value="RRNA METHYLTRANSFERASE 3, MITOCHONDRIAL"/>
    <property type="match status" value="1"/>
</dbReference>
<keyword evidence="3 5" id="KW-0808">Transferase</keyword>
<protein>
    <submittedName>
        <fullName evidence="5">RNA methyltransferase</fullName>
    </submittedName>
</protein>
<organism evidence="5 6">
    <name type="scientific">Aquibacillus halophilus</name>
    <dbReference type="NCBI Taxonomy" id="930132"/>
    <lineage>
        <taxon>Bacteria</taxon>
        <taxon>Bacillati</taxon>
        <taxon>Bacillota</taxon>
        <taxon>Bacilli</taxon>
        <taxon>Bacillales</taxon>
        <taxon>Bacillaceae</taxon>
        <taxon>Aquibacillus</taxon>
    </lineage>
</organism>
<comment type="similarity">
    <text evidence="1">Belongs to the class IV-like SAM-binding methyltransferase superfamily. RNA methyltransferase TrmH family.</text>
</comment>
<dbReference type="CDD" id="cd18095">
    <property type="entry name" value="SpoU-like_rRNA-MTase"/>
    <property type="match status" value="1"/>
</dbReference>
<dbReference type="Gene3D" id="3.40.1280.10">
    <property type="match status" value="1"/>
</dbReference>
<accession>A0A6A8DNT7</accession>
<sequence>MITSVQNSKVKEWNKLKKKKDRERTNSFLVEGNHLVQEAYDSNWNIKEIIIEEGTVLPSWLGNKDVTYVSDHVFKSITDTKTPQGIAAVVEMKEPSQQELNRIVILDTVQDPGNLGTIIRTADAAGFDAIILGDGTVDLYNEKVIRSTQGSVFHLPIFQKNLHNEIPSLKERAFQVWASTLEGAKAYTNLPIPDKVALIVGNEGSGIQPSIIDLADEKVHIPIYGQAESLNVSVATGILLYHIANQKK</sequence>
<dbReference type="EMBL" id="WJNG01000007">
    <property type="protein sequence ID" value="MRH42912.1"/>
    <property type="molecule type" value="Genomic_DNA"/>
</dbReference>
<evidence type="ECO:0000256" key="3">
    <source>
        <dbReference type="ARBA" id="ARBA00022679"/>
    </source>
</evidence>
<evidence type="ECO:0000256" key="2">
    <source>
        <dbReference type="ARBA" id="ARBA00022603"/>
    </source>
</evidence>
<gene>
    <name evidence="5" type="ORF">GH741_09455</name>
</gene>
<dbReference type="SMART" id="SM00967">
    <property type="entry name" value="SpoU_sub_bind"/>
    <property type="match status" value="1"/>
</dbReference>
<dbReference type="InterPro" id="IPR001537">
    <property type="entry name" value="SpoU_MeTrfase"/>
</dbReference>
<dbReference type="Pfam" id="PF22435">
    <property type="entry name" value="MRM3-like_sub_bind"/>
    <property type="match status" value="1"/>
</dbReference>